<keyword evidence="1" id="KW-1133">Transmembrane helix</keyword>
<organism evidence="2 3">
    <name type="scientific">Vibrio aerogenes CECT 7868</name>
    <dbReference type="NCBI Taxonomy" id="1216006"/>
    <lineage>
        <taxon>Bacteria</taxon>
        <taxon>Pseudomonadati</taxon>
        <taxon>Pseudomonadota</taxon>
        <taxon>Gammaproteobacteria</taxon>
        <taxon>Vibrionales</taxon>
        <taxon>Vibrionaceae</taxon>
        <taxon>Vibrio</taxon>
    </lineage>
</organism>
<keyword evidence="3" id="KW-1185">Reference proteome</keyword>
<gene>
    <name evidence="2" type="ORF">VA7868_04569</name>
</gene>
<sequence>MELIISCISKIPNVVWSAVIASLLTFLGVLWTNKGNEKRQAALLIHEENKFKFEQKISLKKDVFLEVAGSFANVLGIIPKLMNLNFTHEDINKLMGDHGAIVAKIYLPANEATVAEILN</sequence>
<dbReference type="EMBL" id="FQXZ01000057">
    <property type="protein sequence ID" value="SHI91853.1"/>
    <property type="molecule type" value="Genomic_DNA"/>
</dbReference>
<dbReference type="Proteomes" id="UP000184608">
    <property type="component" value="Unassembled WGS sequence"/>
</dbReference>
<evidence type="ECO:0000313" key="2">
    <source>
        <dbReference type="EMBL" id="SHI91853.1"/>
    </source>
</evidence>
<protein>
    <submittedName>
        <fullName evidence="2">Uncharacterized protein</fullName>
    </submittedName>
</protein>
<keyword evidence="1" id="KW-0472">Membrane</keyword>
<keyword evidence="1" id="KW-0812">Transmembrane</keyword>
<dbReference type="OrthoDB" id="6397922at2"/>
<dbReference type="RefSeq" id="WP_073606152.1">
    <property type="nucleotide sequence ID" value="NZ_FQXZ01000057.1"/>
</dbReference>
<proteinExistence type="predicted"/>
<evidence type="ECO:0000256" key="1">
    <source>
        <dbReference type="SAM" id="Phobius"/>
    </source>
</evidence>
<evidence type="ECO:0000313" key="3">
    <source>
        <dbReference type="Proteomes" id="UP000184608"/>
    </source>
</evidence>
<accession>A0A1M6F2E3</accession>
<feature type="transmembrane region" description="Helical" evidence="1">
    <location>
        <begin position="14"/>
        <end position="32"/>
    </location>
</feature>
<reference evidence="2 3" key="1">
    <citation type="submission" date="2016-11" db="EMBL/GenBank/DDBJ databases">
        <authorList>
            <person name="Jaros S."/>
            <person name="Januszkiewicz K."/>
            <person name="Wedrychowicz H."/>
        </authorList>
    </citation>
    <scope>NUCLEOTIDE SEQUENCE [LARGE SCALE GENOMIC DNA]</scope>
    <source>
        <strain evidence="2 3">CECT 7868</strain>
    </source>
</reference>
<dbReference type="STRING" id="1216006.VA7868_04569"/>
<name>A0A1M6F2E3_9VIBR</name>
<dbReference type="AlphaFoldDB" id="A0A1M6F2E3"/>